<dbReference type="AlphaFoldDB" id="A0A150P6N2"/>
<dbReference type="InterPro" id="IPR036866">
    <property type="entry name" value="RibonucZ/Hydroxyglut_hydro"/>
</dbReference>
<reference evidence="1 2" key="1">
    <citation type="submission" date="2014-02" db="EMBL/GenBank/DDBJ databases">
        <title>The small core and large imbalanced accessory genome model reveals a collaborative survival strategy of Sorangium cellulosum strains in nature.</title>
        <authorList>
            <person name="Han K."/>
            <person name="Peng R."/>
            <person name="Blom J."/>
            <person name="Li Y.-Z."/>
        </authorList>
    </citation>
    <scope>NUCLEOTIDE SEQUENCE [LARGE SCALE GENOMIC DNA]</scope>
    <source>
        <strain evidence="1 2">So0157-25</strain>
    </source>
</reference>
<dbReference type="EMBL" id="JELY01002877">
    <property type="protein sequence ID" value="KYF51352.1"/>
    <property type="molecule type" value="Genomic_DNA"/>
</dbReference>
<dbReference type="Proteomes" id="UP000075420">
    <property type="component" value="Unassembled WGS sequence"/>
</dbReference>
<proteinExistence type="predicted"/>
<protein>
    <submittedName>
        <fullName evidence="1">Uncharacterized protein</fullName>
    </submittedName>
</protein>
<accession>A0A150P6N2</accession>
<sequence>MPNCFHHLGAPATAARFPSAKVVGPPSARARNPQLQLHMGPRDDAFLGAVRELDAIPLDGCPFLDETVFYHRPTGSLLGADVVISACARDHWSWRWAARLTGRYDKVRSPPDVRAKTRPNDAAARSIDRMAALPLKRLLVAHADAIEDRPSEKLLDAWRFVRAG</sequence>
<gene>
    <name evidence="1" type="ORF">BE08_36435</name>
</gene>
<comment type="caution">
    <text evidence="1">The sequence shown here is derived from an EMBL/GenBank/DDBJ whole genome shotgun (WGS) entry which is preliminary data.</text>
</comment>
<name>A0A150P6N2_SORCE</name>
<dbReference type="SUPFAM" id="SSF56281">
    <property type="entry name" value="Metallo-hydrolase/oxidoreductase"/>
    <property type="match status" value="1"/>
</dbReference>
<organism evidence="1 2">
    <name type="scientific">Sorangium cellulosum</name>
    <name type="common">Polyangium cellulosum</name>
    <dbReference type="NCBI Taxonomy" id="56"/>
    <lineage>
        <taxon>Bacteria</taxon>
        <taxon>Pseudomonadati</taxon>
        <taxon>Myxococcota</taxon>
        <taxon>Polyangia</taxon>
        <taxon>Polyangiales</taxon>
        <taxon>Polyangiaceae</taxon>
        <taxon>Sorangium</taxon>
    </lineage>
</organism>
<evidence type="ECO:0000313" key="2">
    <source>
        <dbReference type="Proteomes" id="UP000075420"/>
    </source>
</evidence>
<evidence type="ECO:0000313" key="1">
    <source>
        <dbReference type="EMBL" id="KYF51352.1"/>
    </source>
</evidence>